<evidence type="ECO:0000313" key="4">
    <source>
        <dbReference type="Proteomes" id="UP000215367"/>
    </source>
</evidence>
<dbReference type="InterPro" id="IPR001789">
    <property type="entry name" value="Sig_transdc_resp-reg_receiver"/>
</dbReference>
<organism evidence="3 4">
    <name type="scientific">Azospirillum brasilense</name>
    <dbReference type="NCBI Taxonomy" id="192"/>
    <lineage>
        <taxon>Bacteria</taxon>
        <taxon>Pseudomonadati</taxon>
        <taxon>Pseudomonadota</taxon>
        <taxon>Alphaproteobacteria</taxon>
        <taxon>Rhodospirillales</taxon>
        <taxon>Azospirillaceae</taxon>
        <taxon>Azospirillum</taxon>
    </lineage>
</organism>
<comment type="caution">
    <text evidence="3">The sequence shown here is derived from an EMBL/GenBank/DDBJ whole genome shotgun (WGS) entry which is preliminary data.</text>
</comment>
<comment type="caution">
    <text evidence="1">Lacks conserved residue(s) required for the propagation of feature annotation.</text>
</comment>
<dbReference type="Pfam" id="PF00072">
    <property type="entry name" value="Response_reg"/>
    <property type="match status" value="1"/>
</dbReference>
<proteinExistence type="predicted"/>
<dbReference type="InterPro" id="IPR011006">
    <property type="entry name" value="CheY-like_superfamily"/>
</dbReference>
<reference evidence="3 4" key="1">
    <citation type="submission" date="2017-07" db="EMBL/GenBank/DDBJ databases">
        <title>Whole genome sequence of Azospirillum brasilense 2A1, a potential biofertilizer strain.</title>
        <authorList>
            <person name="Fontana C.A."/>
            <person name="Toffoli L.M."/>
            <person name="Salazar S.M."/>
            <person name="Puglisi E."/>
            <person name="Pedraza R."/>
            <person name="Bassi D."/>
            <person name="Cocconcelli P.S."/>
        </authorList>
    </citation>
    <scope>NUCLEOTIDE SEQUENCE [LARGE SCALE GENOMIC DNA]</scope>
    <source>
        <strain evidence="3 4">2A1</strain>
        <plasmid evidence="3">unnamed</plasmid>
    </source>
</reference>
<protein>
    <recommendedName>
        <fullName evidence="2">Response regulatory domain-containing protein</fullName>
    </recommendedName>
</protein>
<accession>A0A235HA23</accession>
<dbReference type="AlphaFoldDB" id="A0A235HA23"/>
<sequence length="72" mass="7588">MKLLLVEDHRALSDMLASHLEQVGVAVDPVGPAEDAITAIGITQYDGIVLEVGLPGASGMTVPDHVRRTALR</sequence>
<dbReference type="PROSITE" id="PS50110">
    <property type="entry name" value="RESPONSE_REGULATORY"/>
    <property type="match status" value="1"/>
</dbReference>
<dbReference type="RefSeq" id="WP_094305358.1">
    <property type="nucleotide sequence ID" value="NZ_NOWT01000022.1"/>
</dbReference>
<dbReference type="EMBL" id="NOWT01000022">
    <property type="protein sequence ID" value="OYD82363.1"/>
    <property type="molecule type" value="Genomic_DNA"/>
</dbReference>
<evidence type="ECO:0000313" key="3">
    <source>
        <dbReference type="EMBL" id="OYD82363.1"/>
    </source>
</evidence>
<evidence type="ECO:0000256" key="1">
    <source>
        <dbReference type="PROSITE-ProRule" id="PRU00169"/>
    </source>
</evidence>
<dbReference type="GO" id="GO:0000160">
    <property type="term" value="P:phosphorelay signal transduction system"/>
    <property type="evidence" value="ECO:0007669"/>
    <property type="project" value="InterPro"/>
</dbReference>
<geneLocation type="plasmid" evidence="3">
    <name>unnamed</name>
</geneLocation>
<dbReference type="Proteomes" id="UP000215367">
    <property type="component" value="Unassembled WGS sequence"/>
</dbReference>
<dbReference type="SUPFAM" id="SSF52172">
    <property type="entry name" value="CheY-like"/>
    <property type="match status" value="1"/>
</dbReference>
<keyword evidence="3" id="KW-0614">Plasmid</keyword>
<evidence type="ECO:0000259" key="2">
    <source>
        <dbReference type="PROSITE" id="PS50110"/>
    </source>
</evidence>
<name>A0A235HA23_AZOBR</name>
<gene>
    <name evidence="3" type="ORF">CHT98_20620</name>
</gene>
<feature type="domain" description="Response regulatory" evidence="2">
    <location>
        <begin position="2"/>
        <end position="72"/>
    </location>
</feature>
<dbReference type="Gene3D" id="3.40.50.2300">
    <property type="match status" value="1"/>
</dbReference>